<dbReference type="InterPro" id="IPR026317">
    <property type="entry name" value="P_C10"/>
</dbReference>
<comment type="subcellular location">
    <subcellularLocation>
        <location evidence="1">Cytoplasm</location>
    </subcellularLocation>
</comment>
<evidence type="ECO:0000256" key="3">
    <source>
        <dbReference type="ARBA" id="ARBA00020502"/>
    </source>
</evidence>
<reference evidence="5" key="1">
    <citation type="journal article" date="2023" name="Mol. Biol. Evol.">
        <title>Third-Generation Sequencing Reveals the Adaptive Role of the Epigenome in Three Deep-Sea Polychaetes.</title>
        <authorList>
            <person name="Perez M."/>
            <person name="Aroh O."/>
            <person name="Sun Y."/>
            <person name="Lan Y."/>
            <person name="Juniper S.K."/>
            <person name="Young C.R."/>
            <person name="Angers B."/>
            <person name="Qian P.Y."/>
        </authorList>
    </citation>
    <scope>NUCLEOTIDE SEQUENCE</scope>
    <source>
        <strain evidence="5">R07B-5</strain>
    </source>
</reference>
<evidence type="ECO:0000256" key="1">
    <source>
        <dbReference type="ARBA" id="ARBA00004496"/>
    </source>
</evidence>
<dbReference type="EMBL" id="JAODUO010000476">
    <property type="protein sequence ID" value="KAK2179712.1"/>
    <property type="molecule type" value="Genomic_DNA"/>
</dbReference>
<keyword evidence="4" id="KW-0963">Cytoplasm</keyword>
<evidence type="ECO:0000313" key="6">
    <source>
        <dbReference type="Proteomes" id="UP001209878"/>
    </source>
</evidence>
<accession>A0AAD9KY43</accession>
<name>A0AAD9KY43_RIDPI</name>
<dbReference type="Proteomes" id="UP001209878">
    <property type="component" value="Unassembled WGS sequence"/>
</dbReference>
<organism evidence="5 6">
    <name type="scientific">Ridgeia piscesae</name>
    <name type="common">Tubeworm</name>
    <dbReference type="NCBI Taxonomy" id="27915"/>
    <lineage>
        <taxon>Eukaryota</taxon>
        <taxon>Metazoa</taxon>
        <taxon>Spiralia</taxon>
        <taxon>Lophotrochozoa</taxon>
        <taxon>Annelida</taxon>
        <taxon>Polychaeta</taxon>
        <taxon>Sedentaria</taxon>
        <taxon>Canalipalpata</taxon>
        <taxon>Sabellida</taxon>
        <taxon>Siboglinidae</taxon>
        <taxon>Ridgeia</taxon>
    </lineage>
</organism>
<proteinExistence type="inferred from homology"/>
<evidence type="ECO:0000313" key="5">
    <source>
        <dbReference type="EMBL" id="KAK2179712.1"/>
    </source>
</evidence>
<dbReference type="GO" id="GO:0005737">
    <property type="term" value="C:cytoplasm"/>
    <property type="evidence" value="ECO:0007669"/>
    <property type="project" value="UniProtKB-SubCell"/>
</dbReference>
<comment type="similarity">
    <text evidence="2">Belongs to the UPF0456 family.</text>
</comment>
<keyword evidence="6" id="KW-1185">Reference proteome</keyword>
<dbReference type="PANTHER" id="PTHR13463">
    <property type="entry name" value="PROTEIN C10"/>
    <property type="match status" value="1"/>
</dbReference>
<gene>
    <name evidence="5" type="ORF">NP493_476g02032</name>
</gene>
<dbReference type="PANTHER" id="PTHR13463:SF3">
    <property type="entry name" value="PROTEIN C10"/>
    <property type="match status" value="1"/>
</dbReference>
<evidence type="ECO:0000256" key="2">
    <source>
        <dbReference type="ARBA" id="ARBA00007083"/>
    </source>
</evidence>
<evidence type="ECO:0000256" key="4">
    <source>
        <dbReference type="ARBA" id="ARBA00022490"/>
    </source>
</evidence>
<sequence>MASAGGERAFSIEDAKSALLDILNAFKVPENLQQLNEARERAGNDMLKTMQIVFPITTRIQMQIISKYGFPADGDGIVRFAQTIKLYEKQDAELAQLNTELFSVIMPQMAAPAPPQSQPQQPLSAS</sequence>
<comment type="caution">
    <text evidence="5">The sequence shown here is derived from an EMBL/GenBank/DDBJ whole genome shotgun (WGS) entry which is preliminary data.</text>
</comment>
<protein>
    <recommendedName>
        <fullName evidence="3">Protein C10</fullName>
    </recommendedName>
</protein>
<dbReference type="AlphaFoldDB" id="A0AAD9KY43"/>
<dbReference type="Pfam" id="PF14974">
    <property type="entry name" value="P_C10"/>
    <property type="match status" value="1"/>
</dbReference>
<dbReference type="GO" id="GO:0009791">
    <property type="term" value="P:post-embryonic development"/>
    <property type="evidence" value="ECO:0007669"/>
    <property type="project" value="TreeGrafter"/>
</dbReference>